<dbReference type="PANTHER" id="PTHR11474">
    <property type="entry name" value="TYROSINASE FAMILY MEMBER"/>
    <property type="match status" value="1"/>
</dbReference>
<dbReference type="InterPro" id="IPR022739">
    <property type="entry name" value="Polyphenol_oxidase_cen"/>
</dbReference>
<evidence type="ECO:0000256" key="7">
    <source>
        <dbReference type="ARBA" id="ARBA00023008"/>
    </source>
</evidence>
<evidence type="ECO:0000256" key="8">
    <source>
        <dbReference type="ARBA" id="ARBA00023078"/>
    </source>
</evidence>
<dbReference type="GO" id="GO:0004097">
    <property type="term" value="F:catechol oxidase activity"/>
    <property type="evidence" value="ECO:0007669"/>
    <property type="project" value="InterPro"/>
</dbReference>
<dbReference type="InterPro" id="IPR002227">
    <property type="entry name" value="Tyrosinase_Cu-bd"/>
</dbReference>
<evidence type="ECO:0000256" key="4">
    <source>
        <dbReference type="ARBA" id="ARBA00022723"/>
    </source>
</evidence>
<dbReference type="GO" id="GO:0009543">
    <property type="term" value="C:chloroplast thylakoid lumen"/>
    <property type="evidence" value="ECO:0007669"/>
    <property type="project" value="UniProtKB-SubCell"/>
</dbReference>
<sequence>MTSISPLIFFSSINIVIGLFGVATLSNNLSALAAPITPPDITTCGQPYLPLDTISTDCCLPSSTNIIDFKIPSSSQNLRVRKAAHLVNSNYIAKYKKAVALMKALPSDDPRSFYQQANIHCAYCEAAYNQAGYPNLDLEIHNSWLFFPWHRWYIYFHERILGSLINDTTFALPFWNYDAPPGMQLPSFYADPKSPLCDTLRDPNHQPPKLIDLGYNLMEDPNVSVSANLAIMYRQVVSNGKTPSLFFGSAYRAGDKPDPGPGSVEIVPHNSVHTWTGDMNEPNIKDMGNFYSAARDPIFFAHHSNMDRIWTIWKTLGGKRKDITDSDWLESTFIFYDENKNLVRVNVKDSLDTKSLGYIYQDVDIPWLHAKPPPGRAKVQNKSKRNVKFPLVLDSVVSIVVKRPRKGRSKKEKEEEEEVLVIEEVEIDRFFAVKFDVLINYEDDKVIKPDNTHLAGSFVSVPHSHKHKNKKTNTYLRLALTDLLEDLGADDDDSVVVTLVPMFGKGKVRIRGIKIKLIDD</sequence>
<gene>
    <name evidence="11" type="ORF">LLUT_LOCUS10427</name>
</gene>
<dbReference type="Pfam" id="PF00264">
    <property type="entry name" value="Tyrosinase"/>
    <property type="match status" value="1"/>
</dbReference>
<evidence type="ECO:0000313" key="12">
    <source>
        <dbReference type="Proteomes" id="UP001497480"/>
    </source>
</evidence>
<evidence type="ECO:0000256" key="1">
    <source>
        <dbReference type="ARBA" id="ARBA00001973"/>
    </source>
</evidence>
<dbReference type="InterPro" id="IPR022740">
    <property type="entry name" value="Polyphenol_oxidase_C"/>
</dbReference>
<keyword evidence="5" id="KW-0883">Thioether bond</keyword>
<dbReference type="EMBL" id="CAXHTB010000007">
    <property type="protein sequence ID" value="CAL0309367.1"/>
    <property type="molecule type" value="Genomic_DNA"/>
</dbReference>
<dbReference type="PANTHER" id="PTHR11474:SF76">
    <property type="entry name" value="SHKT DOMAIN-CONTAINING PROTEIN"/>
    <property type="match status" value="1"/>
</dbReference>
<dbReference type="PRINTS" id="PR00092">
    <property type="entry name" value="TYROSINASE"/>
</dbReference>
<name>A0AAV1WJU8_LUPLU</name>
<comment type="caution">
    <text evidence="11">The sequence shown here is derived from an EMBL/GenBank/DDBJ whole genome shotgun (WGS) entry which is preliminary data.</text>
</comment>
<evidence type="ECO:0000313" key="11">
    <source>
        <dbReference type="EMBL" id="CAL0309367.1"/>
    </source>
</evidence>
<dbReference type="InterPro" id="IPR008922">
    <property type="entry name" value="Di-copper_centre_dom_sf"/>
</dbReference>
<dbReference type="InterPro" id="IPR050316">
    <property type="entry name" value="Tyrosinase/Hemocyanin"/>
</dbReference>
<evidence type="ECO:0000256" key="3">
    <source>
        <dbReference type="ARBA" id="ARBA00009928"/>
    </source>
</evidence>
<keyword evidence="8" id="KW-0793">Thylakoid</keyword>
<dbReference type="FunFam" id="1.10.1280.10:FF:000007">
    <property type="entry name" value="Polyphenol oxidase, chloroplastic"/>
    <property type="match status" value="1"/>
</dbReference>
<evidence type="ECO:0000256" key="6">
    <source>
        <dbReference type="ARBA" id="ARBA00023002"/>
    </source>
</evidence>
<organism evidence="11 12">
    <name type="scientific">Lupinus luteus</name>
    <name type="common">European yellow lupine</name>
    <dbReference type="NCBI Taxonomy" id="3873"/>
    <lineage>
        <taxon>Eukaryota</taxon>
        <taxon>Viridiplantae</taxon>
        <taxon>Streptophyta</taxon>
        <taxon>Embryophyta</taxon>
        <taxon>Tracheophyta</taxon>
        <taxon>Spermatophyta</taxon>
        <taxon>Magnoliopsida</taxon>
        <taxon>eudicotyledons</taxon>
        <taxon>Gunneridae</taxon>
        <taxon>Pentapetalae</taxon>
        <taxon>rosids</taxon>
        <taxon>fabids</taxon>
        <taxon>Fabales</taxon>
        <taxon>Fabaceae</taxon>
        <taxon>Papilionoideae</taxon>
        <taxon>50 kb inversion clade</taxon>
        <taxon>genistoids sensu lato</taxon>
        <taxon>core genistoids</taxon>
        <taxon>Genisteae</taxon>
        <taxon>Lupinus</taxon>
    </lineage>
</organism>
<evidence type="ECO:0000256" key="5">
    <source>
        <dbReference type="ARBA" id="ARBA00022784"/>
    </source>
</evidence>
<dbReference type="SUPFAM" id="SSF48056">
    <property type="entry name" value="Di-copper centre-containing domain"/>
    <property type="match status" value="1"/>
</dbReference>
<dbReference type="Proteomes" id="UP001497480">
    <property type="component" value="Unassembled WGS sequence"/>
</dbReference>
<comment type="subcellular location">
    <subcellularLocation>
        <location evidence="2">Plastid</location>
        <location evidence="2">Chloroplast thylakoid lumen</location>
    </subcellularLocation>
</comment>
<keyword evidence="7" id="KW-0186">Copper</keyword>
<keyword evidence="4" id="KW-0479">Metal-binding</keyword>
<dbReference type="Pfam" id="PF12143">
    <property type="entry name" value="PPO1_KFDV"/>
    <property type="match status" value="1"/>
</dbReference>
<feature type="domain" description="Tyrosinase copper-binding" evidence="10">
    <location>
        <begin position="296"/>
        <end position="307"/>
    </location>
</feature>
<accession>A0AAV1WJU8</accession>
<comment type="cofactor">
    <cofactor evidence="1">
        <name>Cu(2+)</name>
        <dbReference type="ChEBI" id="CHEBI:29036"/>
    </cofactor>
</comment>
<keyword evidence="9" id="KW-1015">Disulfide bond</keyword>
<dbReference type="Pfam" id="PF12142">
    <property type="entry name" value="PPO1_DWL"/>
    <property type="match status" value="1"/>
</dbReference>
<evidence type="ECO:0000256" key="2">
    <source>
        <dbReference type="ARBA" id="ARBA00004456"/>
    </source>
</evidence>
<dbReference type="GO" id="GO:0046872">
    <property type="term" value="F:metal ion binding"/>
    <property type="evidence" value="ECO:0007669"/>
    <property type="project" value="UniProtKB-KW"/>
</dbReference>
<comment type="similarity">
    <text evidence="3">Belongs to the tyrosinase family.</text>
</comment>
<reference evidence="11 12" key="1">
    <citation type="submission" date="2024-03" db="EMBL/GenBank/DDBJ databases">
        <authorList>
            <person name="Martinez-Hernandez J."/>
        </authorList>
    </citation>
    <scope>NUCLEOTIDE SEQUENCE [LARGE SCALE GENOMIC DNA]</scope>
</reference>
<dbReference type="AlphaFoldDB" id="A0AAV1WJU8"/>
<evidence type="ECO:0000259" key="10">
    <source>
        <dbReference type="PROSITE" id="PS00498"/>
    </source>
</evidence>
<protein>
    <recommendedName>
        <fullName evidence="10">Tyrosinase copper-binding domain-containing protein</fullName>
    </recommendedName>
</protein>
<keyword evidence="6" id="KW-0560">Oxidoreductase</keyword>
<dbReference type="Gene3D" id="1.10.1280.10">
    <property type="entry name" value="Di-copper center containing domain from catechol oxidase"/>
    <property type="match status" value="1"/>
</dbReference>
<keyword evidence="12" id="KW-1185">Reference proteome</keyword>
<evidence type="ECO:0000256" key="9">
    <source>
        <dbReference type="ARBA" id="ARBA00023157"/>
    </source>
</evidence>
<dbReference type="PROSITE" id="PS00498">
    <property type="entry name" value="TYROSINASE_2"/>
    <property type="match status" value="1"/>
</dbReference>
<proteinExistence type="inferred from homology"/>